<accession>A0A8S1HDE9</accession>
<gene>
    <name evidence="2" type="ORF">CAUJ_LOCUS9758</name>
</gene>
<evidence type="ECO:0000313" key="3">
    <source>
        <dbReference type="Proteomes" id="UP000835052"/>
    </source>
</evidence>
<reference evidence="2" key="1">
    <citation type="submission" date="2020-10" db="EMBL/GenBank/DDBJ databases">
        <authorList>
            <person name="Kikuchi T."/>
        </authorList>
    </citation>
    <scope>NUCLEOTIDE SEQUENCE</scope>
    <source>
        <strain evidence="2">NKZ352</strain>
    </source>
</reference>
<evidence type="ECO:0000313" key="2">
    <source>
        <dbReference type="EMBL" id="CAD6193839.1"/>
    </source>
</evidence>
<organism evidence="2 3">
    <name type="scientific">Caenorhabditis auriculariae</name>
    <dbReference type="NCBI Taxonomy" id="2777116"/>
    <lineage>
        <taxon>Eukaryota</taxon>
        <taxon>Metazoa</taxon>
        <taxon>Ecdysozoa</taxon>
        <taxon>Nematoda</taxon>
        <taxon>Chromadorea</taxon>
        <taxon>Rhabditida</taxon>
        <taxon>Rhabditina</taxon>
        <taxon>Rhabditomorpha</taxon>
        <taxon>Rhabditoidea</taxon>
        <taxon>Rhabditidae</taxon>
        <taxon>Peloderinae</taxon>
        <taxon>Caenorhabditis</taxon>
    </lineage>
</organism>
<dbReference type="Proteomes" id="UP000835052">
    <property type="component" value="Unassembled WGS sequence"/>
</dbReference>
<feature type="chain" id="PRO_5035777460" description="DUF19 domain-containing protein" evidence="1">
    <location>
        <begin position="21"/>
        <end position="107"/>
    </location>
</feature>
<sequence length="107" mass="12843">MQSFVFYSILFFATVMFVEALPTHTKLPLKELCATYKKKCETKFNRNDCDQREIECFNYANQGIETTWSFCMQQNNDELETCEKRLKIDFQIIKEWVLRDQFAFVPN</sequence>
<dbReference type="AlphaFoldDB" id="A0A8S1HDE9"/>
<proteinExistence type="predicted"/>
<protein>
    <recommendedName>
        <fullName evidence="4">DUF19 domain-containing protein</fullName>
    </recommendedName>
</protein>
<feature type="signal peptide" evidence="1">
    <location>
        <begin position="1"/>
        <end position="20"/>
    </location>
</feature>
<keyword evidence="1" id="KW-0732">Signal</keyword>
<dbReference type="EMBL" id="CAJGYM010000039">
    <property type="protein sequence ID" value="CAD6193839.1"/>
    <property type="molecule type" value="Genomic_DNA"/>
</dbReference>
<name>A0A8S1HDE9_9PELO</name>
<dbReference type="OrthoDB" id="5771619at2759"/>
<keyword evidence="3" id="KW-1185">Reference proteome</keyword>
<comment type="caution">
    <text evidence="2">The sequence shown here is derived from an EMBL/GenBank/DDBJ whole genome shotgun (WGS) entry which is preliminary data.</text>
</comment>
<evidence type="ECO:0000256" key="1">
    <source>
        <dbReference type="SAM" id="SignalP"/>
    </source>
</evidence>
<evidence type="ECO:0008006" key="4">
    <source>
        <dbReference type="Google" id="ProtNLM"/>
    </source>
</evidence>